<dbReference type="GO" id="GO:0009423">
    <property type="term" value="P:chorismate biosynthetic process"/>
    <property type="evidence" value="ECO:0007669"/>
    <property type="project" value="TreeGrafter"/>
</dbReference>
<feature type="domain" description="Shikimate dehydrogenase substrate binding N-terminal" evidence="3">
    <location>
        <begin position="10"/>
        <end position="92"/>
    </location>
</feature>
<comment type="pathway">
    <text evidence="1">Metabolic intermediate biosynthesis; chorismate biosynthesis; chorismate from D-erythrose 4-phosphate and phosphoenolpyruvate: step 4/7.</text>
</comment>
<dbReference type="GO" id="GO:0009073">
    <property type="term" value="P:aromatic amino acid family biosynthetic process"/>
    <property type="evidence" value="ECO:0007669"/>
    <property type="project" value="UniProtKB-KW"/>
</dbReference>
<accession>A0A538TS27</accession>
<evidence type="ECO:0000259" key="3">
    <source>
        <dbReference type="Pfam" id="PF08501"/>
    </source>
</evidence>
<organism evidence="4 5">
    <name type="scientific">Eiseniibacteriota bacterium</name>
    <dbReference type="NCBI Taxonomy" id="2212470"/>
    <lineage>
        <taxon>Bacteria</taxon>
        <taxon>Candidatus Eiseniibacteriota</taxon>
    </lineage>
</organism>
<keyword evidence="2" id="KW-0057">Aromatic amino acid biosynthesis</keyword>
<dbReference type="PANTHER" id="PTHR21089:SF1">
    <property type="entry name" value="BIFUNCTIONAL 3-DEHYDROQUINATE DEHYDRATASE_SHIKIMATE DEHYDROGENASE, CHLOROPLASTIC"/>
    <property type="match status" value="1"/>
</dbReference>
<dbReference type="Gene3D" id="3.40.50.10860">
    <property type="entry name" value="Leucine Dehydrogenase, chain A, domain 1"/>
    <property type="match status" value="1"/>
</dbReference>
<dbReference type="PANTHER" id="PTHR21089">
    <property type="entry name" value="SHIKIMATE DEHYDROGENASE"/>
    <property type="match status" value="1"/>
</dbReference>
<dbReference type="SUPFAM" id="SSF53223">
    <property type="entry name" value="Aminoacid dehydrogenase-like, N-terminal domain"/>
    <property type="match status" value="1"/>
</dbReference>
<dbReference type="GO" id="GO:0050661">
    <property type="term" value="F:NADP binding"/>
    <property type="evidence" value="ECO:0007669"/>
    <property type="project" value="TreeGrafter"/>
</dbReference>
<reference evidence="4 5" key="1">
    <citation type="journal article" date="2019" name="Nat. Microbiol.">
        <title>Mediterranean grassland soil C-N compound turnover is dependent on rainfall and depth, and is mediated by genomically divergent microorganisms.</title>
        <authorList>
            <person name="Diamond S."/>
            <person name="Andeer P.F."/>
            <person name="Li Z."/>
            <person name="Crits-Christoph A."/>
            <person name="Burstein D."/>
            <person name="Anantharaman K."/>
            <person name="Lane K.R."/>
            <person name="Thomas B.C."/>
            <person name="Pan C."/>
            <person name="Northen T.R."/>
            <person name="Banfield J.F."/>
        </authorList>
    </citation>
    <scope>NUCLEOTIDE SEQUENCE [LARGE SCALE GENOMIC DNA]</scope>
    <source>
        <strain evidence="4">WS_8</strain>
    </source>
</reference>
<gene>
    <name evidence="4" type="ORF">E6K78_06470</name>
</gene>
<dbReference type="GO" id="GO:0019632">
    <property type="term" value="P:shikimate metabolic process"/>
    <property type="evidence" value="ECO:0007669"/>
    <property type="project" value="TreeGrafter"/>
</dbReference>
<dbReference type="GO" id="GO:0004764">
    <property type="term" value="F:shikimate 3-dehydrogenase (NADP+) activity"/>
    <property type="evidence" value="ECO:0007669"/>
    <property type="project" value="InterPro"/>
</dbReference>
<keyword evidence="2" id="KW-0028">Amino-acid biosynthesis</keyword>
<dbReference type="InterPro" id="IPR046346">
    <property type="entry name" value="Aminoacid_DH-like_N_sf"/>
</dbReference>
<dbReference type="Proteomes" id="UP000316609">
    <property type="component" value="Unassembled WGS sequence"/>
</dbReference>
<name>A0A538TS27_UNCEI</name>
<dbReference type="GO" id="GO:0005829">
    <property type="term" value="C:cytosol"/>
    <property type="evidence" value="ECO:0007669"/>
    <property type="project" value="TreeGrafter"/>
</dbReference>
<protein>
    <recommendedName>
        <fullName evidence="3">Shikimate dehydrogenase substrate binding N-terminal domain-containing protein</fullName>
    </recommendedName>
</protein>
<dbReference type="Gene3D" id="3.40.50.720">
    <property type="entry name" value="NAD(P)-binding Rossmann-like Domain"/>
    <property type="match status" value="1"/>
</dbReference>
<comment type="caution">
    <text evidence="4">The sequence shown here is derived from an EMBL/GenBank/DDBJ whole genome shotgun (WGS) entry which is preliminary data.</text>
</comment>
<evidence type="ECO:0000256" key="1">
    <source>
        <dbReference type="ARBA" id="ARBA00004871"/>
    </source>
</evidence>
<evidence type="ECO:0000313" key="5">
    <source>
        <dbReference type="Proteomes" id="UP000316609"/>
    </source>
</evidence>
<dbReference type="SUPFAM" id="SSF51735">
    <property type="entry name" value="NAD(P)-binding Rossmann-fold domains"/>
    <property type="match status" value="1"/>
</dbReference>
<dbReference type="InterPro" id="IPR022893">
    <property type="entry name" value="Shikimate_DH_fam"/>
</dbReference>
<dbReference type="EMBL" id="VBOY01000057">
    <property type="protein sequence ID" value="TMQ66432.1"/>
    <property type="molecule type" value="Genomic_DNA"/>
</dbReference>
<dbReference type="InterPro" id="IPR013708">
    <property type="entry name" value="Shikimate_DH-bd_N"/>
</dbReference>
<evidence type="ECO:0000313" key="4">
    <source>
        <dbReference type="EMBL" id="TMQ66432.1"/>
    </source>
</evidence>
<dbReference type="Pfam" id="PF08501">
    <property type="entry name" value="Shikimate_dh_N"/>
    <property type="match status" value="1"/>
</dbReference>
<evidence type="ECO:0000256" key="2">
    <source>
        <dbReference type="ARBA" id="ARBA00023141"/>
    </source>
</evidence>
<dbReference type="AlphaFoldDB" id="A0A538TS27"/>
<proteinExistence type="predicted"/>
<dbReference type="InterPro" id="IPR036291">
    <property type="entry name" value="NAD(P)-bd_dom_sf"/>
</dbReference>
<sequence>MREARSRLAVLGDPLTFTRSPELHRAGLEALGLPGSSIALCTSPEELPGRMRSLDQQGFRGVNLTHPLKECVLPLLARVSPAARTARSVNTVGFEPDGWWGDTTDGPGLIDWLGSLGRPPERETAVLLGAGGAARSLALALASAGARGLAASARDPSGAAARWSDLPMAEIVPWRSRTERSWLARASLVIHATPRPAAEVAPPLSSIPRSALLLDLSYAEAPTPWVLAARAEGREAYDGLGLLVFQARRSLALWYAGPVPLDPLARAVGWPR</sequence>